<dbReference type="RefSeq" id="WP_309151667.1">
    <property type="nucleotide sequence ID" value="NZ_CP133568.1"/>
</dbReference>
<dbReference type="Pfam" id="PF00089">
    <property type="entry name" value="Trypsin"/>
    <property type="match status" value="1"/>
</dbReference>
<dbReference type="InterPro" id="IPR051487">
    <property type="entry name" value="Ser/Thr_Proteases_Immune/Dev"/>
</dbReference>
<organism evidence="4 5">
    <name type="scientific">Lysobacter yananisis</name>
    <dbReference type="NCBI Taxonomy" id="1003114"/>
    <lineage>
        <taxon>Bacteria</taxon>
        <taxon>Pseudomonadati</taxon>
        <taxon>Pseudomonadota</taxon>
        <taxon>Gammaproteobacteria</taxon>
        <taxon>Lysobacterales</taxon>
        <taxon>Lysobacteraceae</taxon>
        <taxon>Lysobacter</taxon>
    </lineage>
</organism>
<dbReference type="InterPro" id="IPR001254">
    <property type="entry name" value="Trypsin_dom"/>
</dbReference>
<feature type="signal peptide" evidence="2">
    <location>
        <begin position="1"/>
        <end position="23"/>
    </location>
</feature>
<evidence type="ECO:0000256" key="1">
    <source>
        <dbReference type="ARBA" id="ARBA00023157"/>
    </source>
</evidence>
<dbReference type="InterPro" id="IPR001314">
    <property type="entry name" value="Peptidase_S1A"/>
</dbReference>
<reference evidence="4 5" key="1">
    <citation type="submission" date="2023-08" db="EMBL/GenBank/DDBJ databases">
        <title>The whole genome sequence of Lysobacter yananisis.</title>
        <authorList>
            <person name="Sun H."/>
        </authorList>
    </citation>
    <scope>NUCLEOTIDE SEQUENCE [LARGE SCALE GENOMIC DNA]</scope>
    <source>
        <strain evidence="4 5">SNNU513</strain>
    </source>
</reference>
<evidence type="ECO:0000259" key="3">
    <source>
        <dbReference type="PROSITE" id="PS50240"/>
    </source>
</evidence>
<dbReference type="EMBL" id="CP133568">
    <property type="protein sequence ID" value="WMT02691.1"/>
    <property type="molecule type" value="Genomic_DNA"/>
</dbReference>
<evidence type="ECO:0000313" key="4">
    <source>
        <dbReference type="EMBL" id="WMT02691.1"/>
    </source>
</evidence>
<gene>
    <name evidence="4" type="ORF">RDV84_22440</name>
</gene>
<dbReference type="InterPro" id="IPR043504">
    <property type="entry name" value="Peptidase_S1_PA_chymotrypsin"/>
</dbReference>
<dbReference type="Proteomes" id="UP001229313">
    <property type="component" value="Chromosome"/>
</dbReference>
<feature type="domain" description="Peptidase S1" evidence="3">
    <location>
        <begin position="29"/>
        <end position="272"/>
    </location>
</feature>
<dbReference type="Gene3D" id="2.40.10.10">
    <property type="entry name" value="Trypsin-like serine proteases"/>
    <property type="match status" value="1"/>
</dbReference>
<sequence length="287" mass="30712">MTLRFLSAPIAFLFLVASCRADAITIRDDTGDAEYRVAATHLPALADLPGEGHGVLIAPQWVLTAAHAVSWQEHVDQVVVAGKPRRVERVVLHPGFKRLPQALIDRALAGGDGNEIVAFLSASDDVALVKLAEPVVDAAPVALYRGQGELGKTVEILGKGATGTGARGHDLDGSHRTELRRARNRIDRADARWLCYTFDRPSAALPLEGMAGNGDSGGPVLMRGLGRWRLAGLASWKIVQGDVRTTRPAQYGHSSCNVRVSRYVGWIDQAMNDRMEAKSAPGSANGS</sequence>
<dbReference type="PROSITE" id="PS51257">
    <property type="entry name" value="PROKAR_LIPOPROTEIN"/>
    <property type="match status" value="1"/>
</dbReference>
<accession>A0ABY9P6T3</accession>
<dbReference type="PANTHER" id="PTHR24256">
    <property type="entry name" value="TRYPTASE-RELATED"/>
    <property type="match status" value="1"/>
</dbReference>
<keyword evidence="1" id="KW-1015">Disulfide bond</keyword>
<proteinExistence type="predicted"/>
<evidence type="ECO:0000256" key="2">
    <source>
        <dbReference type="SAM" id="SignalP"/>
    </source>
</evidence>
<dbReference type="GO" id="GO:0016787">
    <property type="term" value="F:hydrolase activity"/>
    <property type="evidence" value="ECO:0007669"/>
    <property type="project" value="UniProtKB-KW"/>
</dbReference>
<dbReference type="PRINTS" id="PR00722">
    <property type="entry name" value="CHYMOTRYPSIN"/>
</dbReference>
<protein>
    <submittedName>
        <fullName evidence="4">Trypsin-like serine protease</fullName>
        <ecNumber evidence="4">3.4.21.-</ecNumber>
    </submittedName>
</protein>
<dbReference type="InterPro" id="IPR009003">
    <property type="entry name" value="Peptidase_S1_PA"/>
</dbReference>
<dbReference type="EC" id="3.4.21.-" evidence="4"/>
<dbReference type="SMART" id="SM00020">
    <property type="entry name" value="Tryp_SPc"/>
    <property type="match status" value="1"/>
</dbReference>
<name>A0ABY9P6T3_9GAMM</name>
<keyword evidence="2" id="KW-0732">Signal</keyword>
<dbReference type="PROSITE" id="PS50240">
    <property type="entry name" value="TRYPSIN_DOM"/>
    <property type="match status" value="1"/>
</dbReference>
<keyword evidence="4" id="KW-0378">Hydrolase</keyword>
<evidence type="ECO:0000313" key="5">
    <source>
        <dbReference type="Proteomes" id="UP001229313"/>
    </source>
</evidence>
<feature type="chain" id="PRO_5045190822" evidence="2">
    <location>
        <begin position="24"/>
        <end position="287"/>
    </location>
</feature>
<keyword evidence="5" id="KW-1185">Reference proteome</keyword>
<dbReference type="SUPFAM" id="SSF50494">
    <property type="entry name" value="Trypsin-like serine proteases"/>
    <property type="match status" value="1"/>
</dbReference>